<comment type="caution">
    <text evidence="3">The sequence shown here is derived from an EMBL/GenBank/DDBJ whole genome shotgun (WGS) entry which is preliminary data.</text>
</comment>
<organism evidence="3 4">
    <name type="scientific">Phormidesmis priestleyi Ana</name>
    <dbReference type="NCBI Taxonomy" id="1666911"/>
    <lineage>
        <taxon>Bacteria</taxon>
        <taxon>Bacillati</taxon>
        <taxon>Cyanobacteriota</taxon>
        <taxon>Cyanophyceae</taxon>
        <taxon>Leptolyngbyales</taxon>
        <taxon>Leptolyngbyaceae</taxon>
        <taxon>Phormidesmis</taxon>
    </lineage>
</organism>
<protein>
    <submittedName>
        <fullName evidence="3">Uncharacterized protein</fullName>
    </submittedName>
</protein>
<feature type="signal peptide" evidence="2">
    <location>
        <begin position="1"/>
        <end position="29"/>
    </location>
</feature>
<evidence type="ECO:0000256" key="1">
    <source>
        <dbReference type="SAM" id="MobiDB-lite"/>
    </source>
</evidence>
<dbReference type="Proteomes" id="UP000050465">
    <property type="component" value="Unassembled WGS sequence"/>
</dbReference>
<evidence type="ECO:0000256" key="2">
    <source>
        <dbReference type="SAM" id="SignalP"/>
    </source>
</evidence>
<feature type="region of interest" description="Disordered" evidence="1">
    <location>
        <begin position="48"/>
        <end position="127"/>
    </location>
</feature>
<dbReference type="STRING" id="1666911.HLUCCA11_21740"/>
<reference evidence="3 4" key="1">
    <citation type="submission" date="2015-09" db="EMBL/GenBank/DDBJ databases">
        <title>Identification and resolution of microdiversity through metagenomic sequencing of parallel consortia.</title>
        <authorList>
            <person name="Nelson W.C."/>
            <person name="Romine M.F."/>
            <person name="Lindemann S.R."/>
        </authorList>
    </citation>
    <scope>NUCLEOTIDE SEQUENCE [LARGE SCALE GENOMIC DNA]</scope>
    <source>
        <strain evidence="3">Ana</strain>
    </source>
</reference>
<evidence type="ECO:0000313" key="3">
    <source>
        <dbReference type="EMBL" id="KPQ32347.1"/>
    </source>
</evidence>
<evidence type="ECO:0000313" key="4">
    <source>
        <dbReference type="Proteomes" id="UP000050465"/>
    </source>
</evidence>
<feature type="compositionally biased region" description="Basic and acidic residues" evidence="1">
    <location>
        <begin position="117"/>
        <end position="127"/>
    </location>
</feature>
<name>A0A0P8D8B4_9CYAN</name>
<proteinExistence type="predicted"/>
<feature type="chain" id="PRO_5006149167" evidence="2">
    <location>
        <begin position="30"/>
        <end position="127"/>
    </location>
</feature>
<sequence length="127" mass="13619">MKRFTSFAFSVSAFSVLLTAGVIAPSAKALPQVASDFNLQTLRLSELDARNKSEDTNYPYSKPQVQTPAQTSSPANWSEGSPATNVEAADLIEGDSTTVAADAAEPESTASRSLSLTERRHQLLDRD</sequence>
<feature type="compositionally biased region" description="Polar residues" evidence="1">
    <location>
        <begin position="56"/>
        <end position="84"/>
    </location>
</feature>
<gene>
    <name evidence="3" type="ORF">HLUCCA11_21740</name>
</gene>
<dbReference type="AlphaFoldDB" id="A0A0P8D8B4"/>
<accession>A0A0P8D8B4</accession>
<keyword evidence="2" id="KW-0732">Signal</keyword>
<dbReference type="EMBL" id="LJZR01000060">
    <property type="protein sequence ID" value="KPQ32347.1"/>
    <property type="molecule type" value="Genomic_DNA"/>
</dbReference>